<feature type="region of interest" description="Disordered" evidence="1">
    <location>
        <begin position="1"/>
        <end position="22"/>
    </location>
</feature>
<dbReference type="Proteomes" id="UP001501759">
    <property type="component" value="Unassembled WGS sequence"/>
</dbReference>
<comment type="caution">
    <text evidence="2">The sequence shown here is derived from an EMBL/GenBank/DDBJ whole genome shotgun (WGS) entry which is preliminary data.</text>
</comment>
<evidence type="ECO:0000256" key="1">
    <source>
        <dbReference type="SAM" id="MobiDB-lite"/>
    </source>
</evidence>
<dbReference type="EMBL" id="BAABKB010000003">
    <property type="protein sequence ID" value="GAA5004003.1"/>
    <property type="molecule type" value="Genomic_DNA"/>
</dbReference>
<reference evidence="3" key="1">
    <citation type="journal article" date="2019" name="Int. J. Syst. Evol. Microbiol.">
        <title>The Global Catalogue of Microorganisms (GCM) 10K type strain sequencing project: providing services to taxonomists for standard genome sequencing and annotation.</title>
        <authorList>
            <consortium name="The Broad Institute Genomics Platform"/>
            <consortium name="The Broad Institute Genome Sequencing Center for Infectious Disease"/>
            <person name="Wu L."/>
            <person name="Ma J."/>
        </authorList>
    </citation>
    <scope>NUCLEOTIDE SEQUENCE [LARGE SCALE GENOMIC DNA]</scope>
    <source>
        <strain evidence="3">JCM 18409</strain>
    </source>
</reference>
<accession>A0ABP9IPU5</accession>
<proteinExistence type="predicted"/>
<evidence type="ECO:0000313" key="2">
    <source>
        <dbReference type="EMBL" id="GAA5004003.1"/>
    </source>
</evidence>
<keyword evidence="3" id="KW-1185">Reference proteome</keyword>
<name>A0ABP9IPU5_9ACTN</name>
<protein>
    <submittedName>
        <fullName evidence="2">Uncharacterized protein</fullName>
    </submittedName>
</protein>
<organism evidence="2 3">
    <name type="scientific">Streptomyces siamensis</name>
    <dbReference type="NCBI Taxonomy" id="1274986"/>
    <lineage>
        <taxon>Bacteria</taxon>
        <taxon>Bacillati</taxon>
        <taxon>Actinomycetota</taxon>
        <taxon>Actinomycetes</taxon>
        <taxon>Kitasatosporales</taxon>
        <taxon>Streptomycetaceae</taxon>
        <taxon>Streptomyces</taxon>
    </lineage>
</organism>
<sequence>MITAAMQPPTTQVMVLPPPLDMGSPQPQDPVVYMLLSLSAPTRCLRHRDVTGSSQELTPRYLTCRGDVKIGGADDGGEWR</sequence>
<gene>
    <name evidence="2" type="ORF">GCM10023335_20040</name>
</gene>
<evidence type="ECO:0000313" key="3">
    <source>
        <dbReference type="Proteomes" id="UP001501759"/>
    </source>
</evidence>